<dbReference type="STRING" id="280332.CQ12_16835"/>
<protein>
    <submittedName>
        <fullName evidence="1">Uncharacterized protein</fullName>
    </submittedName>
</protein>
<accession>A0A0R3LFB9</accession>
<dbReference type="Proteomes" id="UP000050863">
    <property type="component" value="Unassembled WGS sequence"/>
</dbReference>
<dbReference type="EMBL" id="LLXZ01000113">
    <property type="protein sequence ID" value="KRR06488.1"/>
    <property type="molecule type" value="Genomic_DNA"/>
</dbReference>
<proteinExistence type="predicted"/>
<evidence type="ECO:0000313" key="1">
    <source>
        <dbReference type="EMBL" id="KRR06488.1"/>
    </source>
</evidence>
<reference evidence="1 2" key="1">
    <citation type="submission" date="2014-03" db="EMBL/GenBank/DDBJ databases">
        <title>Bradyrhizobium valentinum sp. nov., isolated from effective nodules of Lupinus mariae-josephae, a lupine endemic of basic-lime soils in Eastern Spain.</title>
        <authorList>
            <person name="Duran D."/>
            <person name="Rey L."/>
            <person name="Navarro A."/>
            <person name="Busquets A."/>
            <person name="Imperial J."/>
            <person name="Ruiz-Argueso T."/>
        </authorList>
    </citation>
    <scope>NUCLEOTIDE SEQUENCE [LARGE SCALE GENOMIC DNA]</scope>
    <source>
        <strain evidence="1 2">PAC68</strain>
    </source>
</reference>
<dbReference type="AlphaFoldDB" id="A0A0R3LFB9"/>
<comment type="caution">
    <text evidence="1">The sequence shown here is derived from an EMBL/GenBank/DDBJ whole genome shotgun (WGS) entry which is preliminary data.</text>
</comment>
<organism evidence="1 2">
    <name type="scientific">Bradyrhizobium jicamae</name>
    <dbReference type="NCBI Taxonomy" id="280332"/>
    <lineage>
        <taxon>Bacteria</taxon>
        <taxon>Pseudomonadati</taxon>
        <taxon>Pseudomonadota</taxon>
        <taxon>Alphaproteobacteria</taxon>
        <taxon>Hyphomicrobiales</taxon>
        <taxon>Nitrobacteraceae</taxon>
        <taxon>Bradyrhizobium</taxon>
    </lineage>
</organism>
<evidence type="ECO:0000313" key="2">
    <source>
        <dbReference type="Proteomes" id="UP000050863"/>
    </source>
</evidence>
<sequence>MTLRFAEKKEIQMQYREVDRSGVSRRSMRHSHIVRFIGKMRSLVEGASSFLNSRVFVSSTIVGAASVLQLKDDIASREVNLSRNGIQAIYRRYGAPALRSDELMSLSDANPTQEFLEVGDV</sequence>
<name>A0A0R3LFB9_9BRAD</name>
<keyword evidence="2" id="KW-1185">Reference proteome</keyword>
<gene>
    <name evidence="1" type="ORF">CQ12_16835</name>
</gene>